<organism evidence="1">
    <name type="scientific">Aegilops tauschii</name>
    <name type="common">Tausch's goatgrass</name>
    <name type="synonym">Aegilops squarrosa</name>
    <dbReference type="NCBI Taxonomy" id="37682"/>
    <lineage>
        <taxon>Eukaryota</taxon>
        <taxon>Viridiplantae</taxon>
        <taxon>Streptophyta</taxon>
        <taxon>Embryophyta</taxon>
        <taxon>Tracheophyta</taxon>
        <taxon>Spermatophyta</taxon>
        <taxon>Magnoliopsida</taxon>
        <taxon>Liliopsida</taxon>
        <taxon>Poales</taxon>
        <taxon>Poaceae</taxon>
        <taxon>BOP clade</taxon>
        <taxon>Pooideae</taxon>
        <taxon>Triticodae</taxon>
        <taxon>Triticeae</taxon>
        <taxon>Triticinae</taxon>
        <taxon>Aegilops</taxon>
    </lineage>
</organism>
<evidence type="ECO:0000313" key="1">
    <source>
        <dbReference type="EnsemblPlants" id="EMT05650"/>
    </source>
</evidence>
<proteinExistence type="predicted"/>
<dbReference type="EnsemblPlants" id="EMT05650">
    <property type="protein sequence ID" value="EMT05650"/>
    <property type="gene ID" value="F775_42579"/>
</dbReference>
<protein>
    <submittedName>
        <fullName evidence="1">Uncharacterized protein</fullName>
    </submittedName>
</protein>
<name>M8AVE5_AEGTA</name>
<sequence>MELVSLLSVEVAIGHNQRAQHRRRQGEPAQCSLSSLHEALHPQHPTFHRINDITQRLDRFLKLKGSHTKELRAQQLGLPLQSSRMLFDGGYDLLALQGAEIAW</sequence>
<reference evidence="1" key="1">
    <citation type="submission" date="2015-06" db="UniProtKB">
        <authorList>
            <consortium name="EnsemblPlants"/>
        </authorList>
    </citation>
    <scope>IDENTIFICATION</scope>
</reference>
<accession>M8AVE5</accession>
<dbReference type="AlphaFoldDB" id="M8AVE5"/>